<evidence type="ECO:0000259" key="4">
    <source>
        <dbReference type="PROSITE" id="PS51349"/>
    </source>
</evidence>
<dbReference type="SUPFAM" id="SSF51395">
    <property type="entry name" value="FMN-linked oxidoreductases"/>
    <property type="match status" value="1"/>
</dbReference>
<dbReference type="EC" id="1.13.12.4" evidence="5"/>
<evidence type="ECO:0000313" key="6">
    <source>
        <dbReference type="Proteomes" id="UP000058660"/>
    </source>
</evidence>
<dbReference type="PANTHER" id="PTHR10578:SF143">
    <property type="entry name" value="FMN-DEPENDENT ALPHA-HYDROXY ACID DEHYDROGENASE PB1A11.03"/>
    <property type="match status" value="1"/>
</dbReference>
<feature type="domain" description="FMN hydroxy acid dehydrogenase" evidence="4">
    <location>
        <begin position="18"/>
        <end position="421"/>
    </location>
</feature>
<dbReference type="Gene3D" id="3.20.20.70">
    <property type="entry name" value="Aldolase class I"/>
    <property type="match status" value="1"/>
</dbReference>
<accession>A0ABM5VIQ9</accession>
<dbReference type="PANTHER" id="PTHR10578">
    <property type="entry name" value="S -2-HYDROXY-ACID OXIDASE-RELATED"/>
    <property type="match status" value="1"/>
</dbReference>
<sequence length="470" mass="50446">MLGRSVQQRIYLEGLLGRKPPVPVHPEALEKAASKRMSPEAFAYVAGGAGLERTMAANRQAFDRYRLLPRMLRGAKPPGLEVELWGRRWAAPLFLCPIGVLELAHPEADLAAARAAARTGVPFMVSNQSSYPLERVVAAAREANPEAVVFFQLYHSTDRRAVQSFLRRAEEVGCAGVVLTVDTVQLGWRPRDLDLAHLPFLKGQGIAQYLTDPAFLGALDEPLEGPPFRPKPTLALLKNLLALRQTGKRYGLDLSRMQKAVRRFVATYSFPELSWEDVERVREATRLPLLLKGLLHPEDAVRAVDLGADGVYVSNHGGRQVDGSLAALEALPAIARAVGDKVPVLMDSGVRTGADAVKALALGARAVGLGRPYAYGLALGGEEGVRAVLAHVLAELELTLALSGVRSLAELGPHLLVRENPPPQEGGGPKGSGPPLLLGHHAHLEADGHLGVGFVGEDVLPQLLDGLLQP</sequence>
<evidence type="ECO:0000313" key="5">
    <source>
        <dbReference type="EMBL" id="ALJ89994.1"/>
    </source>
</evidence>
<reference evidence="6" key="1">
    <citation type="journal article" date="2015" name="PLoS ONE">
        <title>Complete Genome Sequence of Thermus aquaticus Y51MC23.</title>
        <authorList>
            <person name="Brumm P.J."/>
            <person name="Monsma S."/>
            <person name="Keough B."/>
            <person name="Jasinovica S."/>
            <person name="Ferguson E."/>
            <person name="Schoenfeld T."/>
            <person name="Lodes M."/>
            <person name="Mead D.A."/>
        </authorList>
    </citation>
    <scope>NUCLEOTIDE SEQUENCE [LARGE SCALE GENOMIC DNA]</scope>
    <source>
        <strain evidence="6">BAA-2747 / Y51MC23</strain>
    </source>
</reference>
<dbReference type="EMBL" id="CP010822">
    <property type="protein sequence ID" value="ALJ89994.1"/>
    <property type="molecule type" value="Genomic_DNA"/>
</dbReference>
<evidence type="ECO:0000256" key="2">
    <source>
        <dbReference type="ARBA" id="ARBA00023002"/>
    </source>
</evidence>
<dbReference type="PROSITE" id="PS51349">
    <property type="entry name" value="FMN_HYDROXY_ACID_DH_2"/>
    <property type="match status" value="1"/>
</dbReference>
<gene>
    <name evidence="5" type="ORF">TO73_0130</name>
</gene>
<dbReference type="Pfam" id="PF01070">
    <property type="entry name" value="FMN_dh"/>
    <property type="match status" value="1"/>
</dbReference>
<dbReference type="InterPro" id="IPR013785">
    <property type="entry name" value="Aldolase_TIM"/>
</dbReference>
<dbReference type="RefSeq" id="WP_003047020.1">
    <property type="nucleotide sequence ID" value="NZ_CP010822.1"/>
</dbReference>
<dbReference type="Proteomes" id="UP000058660">
    <property type="component" value="Chromosome"/>
</dbReference>
<name>A0ABM5VIQ9_THEA5</name>
<dbReference type="InterPro" id="IPR008259">
    <property type="entry name" value="FMN_hydac_DH_AS"/>
</dbReference>
<dbReference type="GO" id="GO:0050040">
    <property type="term" value="F:lactate 2-monooxygenase activity"/>
    <property type="evidence" value="ECO:0007669"/>
    <property type="project" value="UniProtKB-EC"/>
</dbReference>
<dbReference type="InterPro" id="IPR000262">
    <property type="entry name" value="FMN-dep_DH"/>
</dbReference>
<organism evidence="5 6">
    <name type="scientific">Thermus aquaticus (strain ATCC BAA-2747 / Y51MC23)</name>
    <dbReference type="NCBI Taxonomy" id="498848"/>
    <lineage>
        <taxon>Bacteria</taxon>
        <taxon>Thermotogati</taxon>
        <taxon>Deinococcota</taxon>
        <taxon>Deinococci</taxon>
        <taxon>Thermales</taxon>
        <taxon>Thermaceae</taxon>
        <taxon>Thermus</taxon>
    </lineage>
</organism>
<dbReference type="PROSITE" id="PS00557">
    <property type="entry name" value="FMN_HYDROXY_ACID_DH_1"/>
    <property type="match status" value="1"/>
</dbReference>
<dbReference type="InterPro" id="IPR037396">
    <property type="entry name" value="FMN_HAD"/>
</dbReference>
<comment type="cofactor">
    <cofactor evidence="1">
        <name>FMN</name>
        <dbReference type="ChEBI" id="CHEBI:58210"/>
    </cofactor>
</comment>
<keyword evidence="2 5" id="KW-0560">Oxidoreductase</keyword>
<evidence type="ECO:0000256" key="1">
    <source>
        <dbReference type="ARBA" id="ARBA00001917"/>
    </source>
</evidence>
<evidence type="ECO:0000256" key="3">
    <source>
        <dbReference type="SAM" id="MobiDB-lite"/>
    </source>
</evidence>
<proteinExistence type="predicted"/>
<keyword evidence="6" id="KW-1185">Reference proteome</keyword>
<feature type="region of interest" description="Disordered" evidence="3">
    <location>
        <begin position="416"/>
        <end position="439"/>
    </location>
</feature>
<protein>
    <submittedName>
        <fullName evidence="5">Lactate 2-monooxygenase</fullName>
        <ecNumber evidence="5">1.13.12.4</ecNumber>
    </submittedName>
</protein>